<evidence type="ECO:0000313" key="2">
    <source>
        <dbReference type="EMBL" id="QIA64942.1"/>
    </source>
</evidence>
<dbReference type="PANTHER" id="PTHR45763:SF46">
    <property type="entry name" value="AB HYDROLASE-1 DOMAIN-CONTAINING PROTEIN"/>
    <property type="match status" value="1"/>
</dbReference>
<dbReference type="RefSeq" id="WP_164649842.1">
    <property type="nucleotide sequence ID" value="NZ_CP047476.1"/>
</dbReference>
<dbReference type="PANTHER" id="PTHR45763">
    <property type="entry name" value="HYDROLASE, ALPHA/BETA FOLD FAMILY PROTEIN, EXPRESSED-RELATED"/>
    <property type="match status" value="1"/>
</dbReference>
<protein>
    <submittedName>
        <fullName evidence="2">Alpha/beta fold hydrolase</fullName>
    </submittedName>
</protein>
<dbReference type="Gene3D" id="1.10.10.10">
    <property type="entry name" value="Winged helix-like DNA-binding domain superfamily/Winged helix DNA-binding domain"/>
    <property type="match status" value="1"/>
</dbReference>
<sequence length="601" mass="67696">MKERNQQLDHRLVELIYDSALDPSHWPTLLEKIVDALSSQAVEDQIIDLQSAVLGTNGCGSFSSDCFDASSNKSNVFLVDLISHLERSAQINFKLEQTDTERELKENLFERIPLPALLFKASGELLQYNHQAKMFIEQTNLMTLSENGFRLSNAFLQRQFERNLTLLGAPVAQQKTVTMRLSESYTSQPTSMNFSRLEGEQSQQNSVMVLIANICINEDIDLVDVCKRYKLTQAETQLAKSLLASKSLNQISEDRHVTINTVRTQLKSIFKKTGCHRQSDLVRTLIANTKLQHVSDYKKRETLGRYQLESYNQTIFLRDGRTLSYSDVGCDGDDVVILIPPSTGSRYQVHPNVLPLKKHQLRLITIDRPGYGLSSPHPNRTLSSFAVDVEALLDKLNVNNASVLGYCGGGPYALAIASYLGERVNHLSLVSSVTPYEPINLFHGIKSSNKLLAQIAIRSPEVLTPLLKLIASSVVKDYEKYFDQIYPHLCESDAVALSEPAVTDNFIHAFREALRQGTASFAQDLVLLSRPWNINMQSIQCPITLWHGVLDQHVPISLARKFIQQLPNATLREEPNLGHFLVYFRWNDVLESAQKHTVTTI</sequence>
<gene>
    <name evidence="2" type="ORF">GT360_15360</name>
</gene>
<dbReference type="InterPro" id="IPR016032">
    <property type="entry name" value="Sig_transdc_resp-reg_C-effctor"/>
</dbReference>
<dbReference type="InterPro" id="IPR036388">
    <property type="entry name" value="WH-like_DNA-bd_sf"/>
</dbReference>
<dbReference type="Pfam" id="PF00561">
    <property type="entry name" value="Abhydrolase_1"/>
    <property type="match status" value="1"/>
</dbReference>
<evidence type="ECO:0000313" key="3">
    <source>
        <dbReference type="Proteomes" id="UP000464262"/>
    </source>
</evidence>
<dbReference type="SUPFAM" id="SSF53474">
    <property type="entry name" value="alpha/beta-Hydrolases"/>
    <property type="match status" value="1"/>
</dbReference>
<accession>A0A7Z2T6B2</accession>
<dbReference type="InterPro" id="IPR029058">
    <property type="entry name" value="AB_hydrolase_fold"/>
</dbReference>
<reference evidence="2 3" key="1">
    <citation type="submission" date="2020-01" db="EMBL/GenBank/DDBJ databases">
        <title>Whole genome and functional gene identification of agarase of Vibrio HN897.</title>
        <authorList>
            <person name="Liu Y."/>
            <person name="Zhao Z."/>
        </authorList>
    </citation>
    <scope>NUCLEOTIDE SEQUENCE [LARGE SCALE GENOMIC DNA]</scope>
    <source>
        <strain evidence="2 3">HN897</strain>
    </source>
</reference>
<dbReference type="SMART" id="SM00421">
    <property type="entry name" value="HTH_LUXR"/>
    <property type="match status" value="1"/>
</dbReference>
<organism evidence="2 3">
    <name type="scientific">Vibrio astriarenae</name>
    <dbReference type="NCBI Taxonomy" id="1481923"/>
    <lineage>
        <taxon>Bacteria</taxon>
        <taxon>Pseudomonadati</taxon>
        <taxon>Pseudomonadota</taxon>
        <taxon>Gammaproteobacteria</taxon>
        <taxon>Vibrionales</taxon>
        <taxon>Vibrionaceae</taxon>
        <taxon>Vibrio</taxon>
    </lineage>
</organism>
<keyword evidence="3" id="KW-1185">Reference proteome</keyword>
<dbReference type="Proteomes" id="UP000464262">
    <property type="component" value="Chromosome 2"/>
</dbReference>
<dbReference type="EMBL" id="CP047476">
    <property type="protein sequence ID" value="QIA64942.1"/>
    <property type="molecule type" value="Genomic_DNA"/>
</dbReference>
<dbReference type="InterPro" id="IPR000792">
    <property type="entry name" value="Tscrpt_reg_LuxR_C"/>
</dbReference>
<keyword evidence="2" id="KW-0378">Hydrolase</keyword>
<dbReference type="GO" id="GO:0006355">
    <property type="term" value="P:regulation of DNA-templated transcription"/>
    <property type="evidence" value="ECO:0007669"/>
    <property type="project" value="InterPro"/>
</dbReference>
<dbReference type="GO" id="GO:0016787">
    <property type="term" value="F:hydrolase activity"/>
    <property type="evidence" value="ECO:0007669"/>
    <property type="project" value="UniProtKB-KW"/>
</dbReference>
<dbReference type="KEGG" id="vas:GT360_15360"/>
<evidence type="ECO:0000259" key="1">
    <source>
        <dbReference type="SMART" id="SM00421"/>
    </source>
</evidence>
<dbReference type="AlphaFoldDB" id="A0A7Z2T6B2"/>
<dbReference type="InterPro" id="IPR000073">
    <property type="entry name" value="AB_hydrolase_1"/>
</dbReference>
<feature type="domain" description="HTH luxR-type" evidence="1">
    <location>
        <begin position="228"/>
        <end position="285"/>
    </location>
</feature>
<dbReference type="SUPFAM" id="SSF46894">
    <property type="entry name" value="C-terminal effector domain of the bipartite response regulators"/>
    <property type="match status" value="1"/>
</dbReference>
<proteinExistence type="predicted"/>
<dbReference type="GO" id="GO:0003677">
    <property type="term" value="F:DNA binding"/>
    <property type="evidence" value="ECO:0007669"/>
    <property type="project" value="InterPro"/>
</dbReference>
<name>A0A7Z2T6B2_9VIBR</name>
<dbReference type="Gene3D" id="3.40.50.1820">
    <property type="entry name" value="alpha/beta hydrolase"/>
    <property type="match status" value="1"/>
</dbReference>